<dbReference type="OrthoDB" id="277802at2759"/>
<evidence type="ECO:0000313" key="6">
    <source>
        <dbReference type="Proteomes" id="UP000217199"/>
    </source>
</evidence>
<sequence length="255" mass="28548">MSSSLSPNPTLYINNLNDKINKDELKSQLYSLFMTYGRVIDIVAQKGAKMKGQAFLAFADLAEATTAMRALDGMLFYDKPLHIQYAKSKSYAVLRREDPDFVPPNPLNASSRLNNVTQEKRSRDGDEEALDSARHRKRERQDEDGEEMELEDDDDSESRNAAQASVPTVQQQPSARLLCTNLPMEVTDHVLSVLFQQYQGFLSAQVAQSQTPNAAGQKVKMAQVIYDSPDLASVAKEALDGFTLKKDWNMSVTYI</sequence>
<feature type="compositionally biased region" description="Polar residues" evidence="3">
    <location>
        <begin position="159"/>
        <end position="172"/>
    </location>
</feature>
<feature type="compositionally biased region" description="Polar residues" evidence="3">
    <location>
        <begin position="107"/>
        <end position="117"/>
    </location>
</feature>
<evidence type="ECO:0000313" key="5">
    <source>
        <dbReference type="EMBL" id="PAV20910.1"/>
    </source>
</evidence>
<dbReference type="SMART" id="SM00360">
    <property type="entry name" value="RRM"/>
    <property type="match status" value="2"/>
</dbReference>
<reference evidence="5 6" key="1">
    <citation type="journal article" date="2017" name="Mol. Ecol.">
        <title>Comparative and population genomic landscape of Phellinus noxius: A hypervariable fungus causing root rot in trees.</title>
        <authorList>
            <person name="Chung C.L."/>
            <person name="Lee T.J."/>
            <person name="Akiba M."/>
            <person name="Lee H.H."/>
            <person name="Kuo T.H."/>
            <person name="Liu D."/>
            <person name="Ke H.M."/>
            <person name="Yokoi T."/>
            <person name="Roa M.B."/>
            <person name="Lu M.J."/>
            <person name="Chang Y.Y."/>
            <person name="Ann P.J."/>
            <person name="Tsai J.N."/>
            <person name="Chen C.Y."/>
            <person name="Tzean S.S."/>
            <person name="Ota Y."/>
            <person name="Hattori T."/>
            <person name="Sahashi N."/>
            <person name="Liou R.F."/>
            <person name="Kikuchi T."/>
            <person name="Tsai I.J."/>
        </authorList>
    </citation>
    <scope>NUCLEOTIDE SEQUENCE [LARGE SCALE GENOMIC DNA]</scope>
    <source>
        <strain evidence="5 6">FFPRI411160</strain>
    </source>
</reference>
<comment type="caution">
    <text evidence="5">The sequence shown here is derived from an EMBL/GenBank/DDBJ whole genome shotgun (WGS) entry which is preliminary data.</text>
</comment>
<feature type="region of interest" description="Disordered" evidence="3">
    <location>
        <begin position="102"/>
        <end position="172"/>
    </location>
</feature>
<dbReference type="InterPro" id="IPR035979">
    <property type="entry name" value="RBD_domain_sf"/>
</dbReference>
<dbReference type="PROSITE" id="PS50102">
    <property type="entry name" value="RRM"/>
    <property type="match status" value="1"/>
</dbReference>
<dbReference type="InParanoid" id="A0A286UMV7"/>
<evidence type="ECO:0000256" key="1">
    <source>
        <dbReference type="ARBA" id="ARBA00022884"/>
    </source>
</evidence>
<dbReference type="GO" id="GO:0003723">
    <property type="term" value="F:RNA binding"/>
    <property type="evidence" value="ECO:0007669"/>
    <property type="project" value="UniProtKB-UniRule"/>
</dbReference>
<dbReference type="FunFam" id="3.30.70.330:FF:000039">
    <property type="entry name" value="U1 small nuclear ribonucleoprotein A"/>
    <property type="match status" value="1"/>
</dbReference>
<protein>
    <submittedName>
        <fullName evidence="5">RNA-binding domain-containing</fullName>
    </submittedName>
</protein>
<dbReference type="Pfam" id="PF00076">
    <property type="entry name" value="RRM_1"/>
    <property type="match status" value="2"/>
</dbReference>
<dbReference type="STRING" id="2282107.A0A286UMV7"/>
<dbReference type="Gene3D" id="3.30.70.330">
    <property type="match status" value="2"/>
</dbReference>
<dbReference type="PANTHER" id="PTHR10501">
    <property type="entry name" value="U1 SMALL NUCLEAR RIBONUCLEOPROTEIN A/U2 SMALL NUCLEAR RIBONUCLEOPROTEIN B"/>
    <property type="match status" value="1"/>
</dbReference>
<dbReference type="Proteomes" id="UP000217199">
    <property type="component" value="Unassembled WGS sequence"/>
</dbReference>
<gene>
    <name evidence="5" type="ORF">PNOK_0353700</name>
</gene>
<evidence type="ECO:0000259" key="4">
    <source>
        <dbReference type="PROSITE" id="PS50102"/>
    </source>
</evidence>
<dbReference type="InterPro" id="IPR000504">
    <property type="entry name" value="RRM_dom"/>
</dbReference>
<keyword evidence="6" id="KW-1185">Reference proteome</keyword>
<dbReference type="AlphaFoldDB" id="A0A286UMV7"/>
<feature type="compositionally biased region" description="Acidic residues" evidence="3">
    <location>
        <begin position="142"/>
        <end position="156"/>
    </location>
</feature>
<dbReference type="EMBL" id="NBII01000003">
    <property type="protein sequence ID" value="PAV20910.1"/>
    <property type="molecule type" value="Genomic_DNA"/>
</dbReference>
<name>A0A286UMV7_9AGAM</name>
<feature type="domain" description="RRM" evidence="4">
    <location>
        <begin position="9"/>
        <end position="88"/>
    </location>
</feature>
<dbReference type="SUPFAM" id="SSF54928">
    <property type="entry name" value="RNA-binding domain, RBD"/>
    <property type="match status" value="1"/>
</dbReference>
<keyword evidence="1 2" id="KW-0694">RNA-binding</keyword>
<evidence type="ECO:0000256" key="2">
    <source>
        <dbReference type="PROSITE-ProRule" id="PRU00176"/>
    </source>
</evidence>
<evidence type="ECO:0000256" key="3">
    <source>
        <dbReference type="SAM" id="MobiDB-lite"/>
    </source>
</evidence>
<organism evidence="5 6">
    <name type="scientific">Pyrrhoderma noxium</name>
    <dbReference type="NCBI Taxonomy" id="2282107"/>
    <lineage>
        <taxon>Eukaryota</taxon>
        <taxon>Fungi</taxon>
        <taxon>Dikarya</taxon>
        <taxon>Basidiomycota</taxon>
        <taxon>Agaricomycotina</taxon>
        <taxon>Agaricomycetes</taxon>
        <taxon>Hymenochaetales</taxon>
        <taxon>Hymenochaetaceae</taxon>
        <taxon>Pyrrhoderma</taxon>
    </lineage>
</organism>
<dbReference type="InterPro" id="IPR012677">
    <property type="entry name" value="Nucleotide-bd_a/b_plait_sf"/>
</dbReference>
<proteinExistence type="predicted"/>
<dbReference type="CDD" id="cd12246">
    <property type="entry name" value="RRM1_U1A_like"/>
    <property type="match status" value="1"/>
</dbReference>
<accession>A0A286UMV7</accession>